<protein>
    <recommendedName>
        <fullName evidence="1">F-box domain-containing protein</fullName>
    </recommendedName>
</protein>
<dbReference type="PANTHER" id="PTHR44586:SF23">
    <property type="entry name" value="F-BOX DOMAIN-CONTAINING PROTEIN"/>
    <property type="match status" value="1"/>
</dbReference>
<dbReference type="Proteomes" id="UP001164776">
    <property type="component" value="Unassembled WGS sequence"/>
</dbReference>
<evidence type="ECO:0000259" key="1">
    <source>
        <dbReference type="PROSITE" id="PS50181"/>
    </source>
</evidence>
<dbReference type="CDD" id="cd09917">
    <property type="entry name" value="F-box_SF"/>
    <property type="match status" value="1"/>
</dbReference>
<dbReference type="SUPFAM" id="SSF81383">
    <property type="entry name" value="F-box domain"/>
    <property type="match status" value="1"/>
</dbReference>
<dbReference type="InterPro" id="IPR005174">
    <property type="entry name" value="KIB1-4_b-propeller"/>
</dbReference>
<accession>A0A9W7XAH5</accession>
<evidence type="ECO:0000313" key="2">
    <source>
        <dbReference type="EMBL" id="KAJ1254992.1"/>
    </source>
</evidence>
<proteinExistence type="predicted"/>
<dbReference type="EMBL" id="MU629838">
    <property type="protein sequence ID" value="KAJ1254992.1"/>
    <property type="molecule type" value="Genomic_DNA"/>
</dbReference>
<organism evidence="2 3">
    <name type="scientific">Paspalum vaginatum</name>
    <name type="common">seashore paspalum</name>
    <dbReference type="NCBI Taxonomy" id="158149"/>
    <lineage>
        <taxon>Eukaryota</taxon>
        <taxon>Viridiplantae</taxon>
        <taxon>Streptophyta</taxon>
        <taxon>Embryophyta</taxon>
        <taxon>Tracheophyta</taxon>
        <taxon>Spermatophyta</taxon>
        <taxon>Magnoliopsida</taxon>
        <taxon>Liliopsida</taxon>
        <taxon>Poales</taxon>
        <taxon>Poaceae</taxon>
        <taxon>PACMAD clade</taxon>
        <taxon>Panicoideae</taxon>
        <taxon>Andropogonodae</taxon>
        <taxon>Paspaleae</taxon>
        <taxon>Paspalinae</taxon>
        <taxon>Paspalum</taxon>
    </lineage>
</organism>
<dbReference type="OrthoDB" id="723086at2759"/>
<dbReference type="Pfam" id="PF03478">
    <property type="entry name" value="Beta-prop_KIB1-4"/>
    <property type="match status" value="1"/>
</dbReference>
<keyword evidence="3" id="KW-1185">Reference proteome</keyword>
<dbReference type="PROSITE" id="PS50181">
    <property type="entry name" value="FBOX"/>
    <property type="match status" value="1"/>
</dbReference>
<dbReference type="AlphaFoldDB" id="A0A9W7XAH5"/>
<feature type="domain" description="F-box" evidence="1">
    <location>
        <begin position="11"/>
        <end position="55"/>
    </location>
</feature>
<comment type="caution">
    <text evidence="2">The sequence shown here is derived from an EMBL/GenBank/DDBJ whole genome shotgun (WGS) entry which is preliminary data.</text>
</comment>
<dbReference type="PANTHER" id="PTHR44586">
    <property type="entry name" value="F-BOX DOMAIN CONTAINING PROTEIN, EXPRESSED"/>
    <property type="match status" value="1"/>
</dbReference>
<evidence type="ECO:0000313" key="3">
    <source>
        <dbReference type="Proteomes" id="UP001164776"/>
    </source>
</evidence>
<dbReference type="InterPro" id="IPR036047">
    <property type="entry name" value="F-box-like_dom_sf"/>
</dbReference>
<dbReference type="Pfam" id="PF00646">
    <property type="entry name" value="F-box"/>
    <property type="match status" value="1"/>
</dbReference>
<gene>
    <name evidence="2" type="ORF">BS78_K301700</name>
</gene>
<sequence length="391" mass="44184">MELELELAAAMGALPKLPLDVLEVILANLEIPDLVRAGSVCSCLARAAYTSLRNLGRYKQSQTPCLFYTSESAGDNVACLYSLVDKRVYMLANSSGPPVRTRFLIGSSNDWLVTVDERPELLLLNPFTGQQIALLSVVTIEHVKPIVDDSGSIHRFELSYYTGEKVYRPPEILTRSELREQLYFKAFVFPNPSTGSYIVVLIHHPYYQLSFAQAGDDRLHVHEGVLYALTELGGIDAFHLTGSAVTREVIVDKVKDYVFESMYIIPAPWGGDLLQVWREVDSSRPEQEDEDGDSPEDEPAAVRYITTKIIVYKVDLSTKELVNINRLPNQSLCLGSEQHPQLKANHAYFTDATRNGLRHRRKEIVFKIWSDWPCPTWIVPHITKMDLAFRN</sequence>
<name>A0A9W7XAH5_9POAL</name>
<reference evidence="2 3" key="1">
    <citation type="submission" date="2022-10" db="EMBL/GenBank/DDBJ databases">
        <title>WGS assembly of Paspalum vaginatum 540-79.</title>
        <authorList>
            <person name="Sun G."/>
            <person name="Wase N."/>
            <person name="Shu S."/>
            <person name="Jenkins J."/>
            <person name="Zhou B."/>
            <person name="Torres-Rodriguez J."/>
            <person name="Chen C."/>
            <person name="Sandor L."/>
            <person name="Plott C."/>
            <person name="Yoshinga Y."/>
            <person name="Daum C."/>
            <person name="Qi P."/>
            <person name="Barry K."/>
            <person name="Lipzen A."/>
            <person name="Berry L."/>
            <person name="Pedersen C."/>
            <person name="Gottilla T."/>
            <person name="Foltz A."/>
            <person name="Yu H."/>
            <person name="O'Malley R."/>
            <person name="Zhang C."/>
            <person name="Devos K."/>
            <person name="Sigmon B."/>
            <person name="Yu B."/>
            <person name="Obata T."/>
            <person name="Schmutz J."/>
            <person name="Schnable J."/>
        </authorList>
    </citation>
    <scope>NUCLEOTIDE SEQUENCE [LARGE SCALE GENOMIC DNA]</scope>
    <source>
        <strain evidence="3">cv. 540-79</strain>
    </source>
</reference>
<dbReference type="InterPro" id="IPR001810">
    <property type="entry name" value="F-box_dom"/>
</dbReference>